<feature type="domain" description="FBD" evidence="2">
    <location>
        <begin position="500"/>
        <end position="574"/>
    </location>
</feature>
<dbReference type="PANTHER" id="PTHR31900:SF34">
    <property type="entry name" value="EMB|CAB62440.1-RELATED"/>
    <property type="match status" value="1"/>
</dbReference>
<accession>A0A9N7ME95</accession>
<dbReference type="CDD" id="cd22160">
    <property type="entry name" value="F-box_AtFBL13-like"/>
    <property type="match status" value="1"/>
</dbReference>
<proteinExistence type="predicted"/>
<dbReference type="InterPro" id="IPR006566">
    <property type="entry name" value="FBD"/>
</dbReference>
<dbReference type="SMART" id="SM00579">
    <property type="entry name" value="FBD"/>
    <property type="match status" value="1"/>
</dbReference>
<dbReference type="InterPro" id="IPR032675">
    <property type="entry name" value="LRR_dom_sf"/>
</dbReference>
<dbReference type="OrthoDB" id="976179at2759"/>
<dbReference type="PANTHER" id="PTHR31900">
    <property type="entry name" value="F-BOX/RNI SUPERFAMILY PROTEIN-RELATED"/>
    <property type="match status" value="1"/>
</dbReference>
<dbReference type="Gene3D" id="3.80.10.10">
    <property type="entry name" value="Ribonuclease Inhibitor"/>
    <property type="match status" value="1"/>
</dbReference>
<dbReference type="InterPro" id="IPR050232">
    <property type="entry name" value="FBL13/AtMIF1-like"/>
</dbReference>
<dbReference type="InterPro" id="IPR053781">
    <property type="entry name" value="F-box_AtFBL13-like"/>
</dbReference>
<feature type="region of interest" description="Disordered" evidence="1">
    <location>
        <begin position="78"/>
        <end position="209"/>
    </location>
</feature>
<evidence type="ECO:0000259" key="2">
    <source>
        <dbReference type="SMART" id="SM00579"/>
    </source>
</evidence>
<dbReference type="InterPro" id="IPR036047">
    <property type="entry name" value="F-box-like_dom_sf"/>
</dbReference>
<dbReference type="AlphaFoldDB" id="A0A9N7ME95"/>
<dbReference type="Proteomes" id="UP001153555">
    <property type="component" value="Unassembled WGS sequence"/>
</dbReference>
<dbReference type="InterPro" id="IPR055411">
    <property type="entry name" value="LRR_FXL15/At3g58940/PEG3-like"/>
</dbReference>
<feature type="compositionally biased region" description="Acidic residues" evidence="1">
    <location>
        <begin position="106"/>
        <end position="119"/>
    </location>
</feature>
<evidence type="ECO:0000256" key="1">
    <source>
        <dbReference type="SAM" id="MobiDB-lite"/>
    </source>
</evidence>
<dbReference type="Pfam" id="PF24758">
    <property type="entry name" value="LRR_At5g56370"/>
    <property type="match status" value="1"/>
</dbReference>
<dbReference type="SUPFAM" id="SSF52058">
    <property type="entry name" value="L domain-like"/>
    <property type="match status" value="1"/>
</dbReference>
<organism evidence="3 4">
    <name type="scientific">Striga hermonthica</name>
    <name type="common">Purple witchweed</name>
    <name type="synonym">Buchnera hermonthica</name>
    <dbReference type="NCBI Taxonomy" id="68872"/>
    <lineage>
        <taxon>Eukaryota</taxon>
        <taxon>Viridiplantae</taxon>
        <taxon>Streptophyta</taxon>
        <taxon>Embryophyta</taxon>
        <taxon>Tracheophyta</taxon>
        <taxon>Spermatophyta</taxon>
        <taxon>Magnoliopsida</taxon>
        <taxon>eudicotyledons</taxon>
        <taxon>Gunneridae</taxon>
        <taxon>Pentapetalae</taxon>
        <taxon>asterids</taxon>
        <taxon>lamiids</taxon>
        <taxon>Lamiales</taxon>
        <taxon>Orobanchaceae</taxon>
        <taxon>Buchnereae</taxon>
        <taxon>Striga</taxon>
    </lineage>
</organism>
<evidence type="ECO:0000313" key="3">
    <source>
        <dbReference type="EMBL" id="CAA0808570.1"/>
    </source>
</evidence>
<gene>
    <name evidence="3" type="ORF">SHERM_10802</name>
</gene>
<feature type="compositionally biased region" description="Acidic residues" evidence="1">
    <location>
        <begin position="161"/>
        <end position="201"/>
    </location>
</feature>
<dbReference type="InterPro" id="IPR001810">
    <property type="entry name" value="F-box_dom"/>
</dbReference>
<dbReference type="Pfam" id="PF00646">
    <property type="entry name" value="F-box"/>
    <property type="match status" value="1"/>
</dbReference>
<feature type="compositionally biased region" description="Basic and acidic residues" evidence="1">
    <location>
        <begin position="150"/>
        <end position="159"/>
    </location>
</feature>
<feature type="compositionally biased region" description="Acidic residues" evidence="1">
    <location>
        <begin position="128"/>
        <end position="147"/>
    </location>
</feature>
<dbReference type="EMBL" id="CACSLK010003174">
    <property type="protein sequence ID" value="CAA0808570.1"/>
    <property type="molecule type" value="Genomic_DNA"/>
</dbReference>
<dbReference type="Gene3D" id="1.20.1280.50">
    <property type="match status" value="1"/>
</dbReference>
<feature type="compositionally biased region" description="Polar residues" evidence="1">
    <location>
        <begin position="79"/>
        <end position="94"/>
    </location>
</feature>
<protein>
    <recommendedName>
        <fullName evidence="2">FBD domain-containing protein</fullName>
    </recommendedName>
</protein>
<evidence type="ECO:0000313" key="4">
    <source>
        <dbReference type="Proteomes" id="UP001153555"/>
    </source>
</evidence>
<keyword evidence="4" id="KW-1185">Reference proteome</keyword>
<dbReference type="SUPFAM" id="SSF81383">
    <property type="entry name" value="F-box domain"/>
    <property type="match status" value="1"/>
</dbReference>
<reference evidence="3" key="1">
    <citation type="submission" date="2019-12" db="EMBL/GenBank/DDBJ databases">
        <authorList>
            <person name="Scholes J."/>
        </authorList>
    </citation>
    <scope>NUCLEOTIDE SEQUENCE</scope>
</reference>
<comment type="caution">
    <text evidence="3">The sequence shown here is derived from an EMBL/GenBank/DDBJ whole genome shotgun (WGS) entry which is preliminary data.</text>
</comment>
<name>A0A9N7ME95_STRHE</name>
<sequence>MDVTRKPSVNCQKLSDREQNMGSIDRLSRLPDEVICHILSFLPTKRSVATSVLGIRWRFVWAHVPCLHFRGFDFRKKGTQGSDDFSEEGTQGSDDFSEEERKDSDDFSEEERQDSDNFSEEGTQGLDDFSEEETQDSNDSSEEETADLYDFSKEEKQGSDDFVEEETQDSDNSSEEETQDSEDFSEEETQDSDDFSEEETQDSDKEGIQASDIIHGVILRHKTKRMDTLTLEHIKCNEYQLETLITTAIDRGIRNLYLEHDLDTFPRYILNCKTIVDLKLDFCRASLSAVENVSLPSLKKFHVSNVVCENDEALPHFLSGCPSLEELNIEFTSVEEGPFDYDYVGCINISSPTLKTLKLDLHDLTSPFNLKYRVIINVPALRYLQVYGYDLECITVPITMVSLVEADIRFQSCNSTLVKFLHSLCYVKCLKISCWEFVEFIRGGAAYSTVNFDYLTKLELLLDLEGSLLVKFLKVADNLEVLIVHLAKRYLCPEAEQVPKCLLSCLRTITLESMWITESEFDMVRYLLRNSRVLERMEIFVSPYGYSDMETKFQALKRIILFERGSSACKLVFLPDC</sequence>
<dbReference type="Pfam" id="PF08387">
    <property type="entry name" value="FBD"/>
    <property type="match status" value="1"/>
</dbReference>